<feature type="domain" description="SIS" evidence="5">
    <location>
        <begin position="128"/>
        <end position="268"/>
    </location>
</feature>
<evidence type="ECO:0000259" key="4">
    <source>
        <dbReference type="PROSITE" id="PS51071"/>
    </source>
</evidence>
<evidence type="ECO:0000256" key="2">
    <source>
        <dbReference type="ARBA" id="ARBA00023125"/>
    </source>
</evidence>
<dbReference type="PANTHER" id="PTHR30514">
    <property type="entry name" value="GLUCOKINASE"/>
    <property type="match status" value="1"/>
</dbReference>
<keyword evidence="3" id="KW-0804">Transcription</keyword>
<dbReference type="PROSITE" id="PS51464">
    <property type="entry name" value="SIS"/>
    <property type="match status" value="1"/>
</dbReference>
<evidence type="ECO:0000256" key="1">
    <source>
        <dbReference type="ARBA" id="ARBA00023015"/>
    </source>
</evidence>
<dbReference type="SUPFAM" id="SSF46689">
    <property type="entry name" value="Homeodomain-like"/>
    <property type="match status" value="1"/>
</dbReference>
<evidence type="ECO:0000313" key="7">
    <source>
        <dbReference type="Proteomes" id="UP000217889"/>
    </source>
</evidence>
<evidence type="ECO:0000256" key="3">
    <source>
        <dbReference type="ARBA" id="ARBA00023163"/>
    </source>
</evidence>
<dbReference type="KEGG" id="bgg:CFK41_06585"/>
<proteinExistence type="predicted"/>
<dbReference type="Gene3D" id="3.40.50.10490">
    <property type="entry name" value="Glucose-6-phosphate isomerase like protein, domain 1"/>
    <property type="match status" value="1"/>
</dbReference>
<dbReference type="InterPro" id="IPR036388">
    <property type="entry name" value="WH-like_DNA-bd_sf"/>
</dbReference>
<evidence type="ECO:0000259" key="5">
    <source>
        <dbReference type="PROSITE" id="PS51464"/>
    </source>
</evidence>
<feature type="domain" description="HTH rpiR-type" evidence="4">
    <location>
        <begin position="1"/>
        <end position="77"/>
    </location>
</feature>
<reference evidence="6 7" key="1">
    <citation type="journal article" date="2014" name="Int. J. Syst. Evol. Microbiol.">
        <title>Brachybacterium ginsengisoli sp. nov., isolated from soil of a ginseng field.</title>
        <authorList>
            <person name="Hoang V.A."/>
            <person name="Kim Y.J."/>
            <person name="Nguyen N.L."/>
            <person name="Yang D.C."/>
        </authorList>
    </citation>
    <scope>NUCLEOTIDE SEQUENCE [LARGE SCALE GENOMIC DNA]</scope>
    <source>
        <strain evidence="6 7">DCY80</strain>
    </source>
</reference>
<organism evidence="6 7">
    <name type="scientific">Brachybacterium ginsengisoli</name>
    <dbReference type="NCBI Taxonomy" id="1331682"/>
    <lineage>
        <taxon>Bacteria</taxon>
        <taxon>Bacillati</taxon>
        <taxon>Actinomycetota</taxon>
        <taxon>Actinomycetes</taxon>
        <taxon>Micrococcales</taxon>
        <taxon>Dermabacteraceae</taxon>
        <taxon>Brachybacterium</taxon>
    </lineage>
</organism>
<sequence>MSTQSLLQGMTEDLPPSMRRVAEAVLADPQRILRTTITELAAECRTSEPTVVRLCQRLGMTGYAELRLTLAGELASEQVRRPSVGGAHGADLPVRGTLSEIVADVALAEVLGIEETAASLDMDALERATAAIAAAPVVLLHGIGASASVAGDFERKLQRIGRRAHSPRDTHDALAAAALMGPGEVAIGFSHSGTTTETAAFLTTARSAGATTIALTNGSGGPVVANADIPLRTTVRESVYRSGAMASRSAQLLVVDCLFVAVAGQARETSVDALRRTYDALEEYRGA</sequence>
<dbReference type="InterPro" id="IPR009057">
    <property type="entry name" value="Homeodomain-like_sf"/>
</dbReference>
<dbReference type="InterPro" id="IPR035472">
    <property type="entry name" value="RpiR-like_SIS"/>
</dbReference>
<dbReference type="GO" id="GO:1901135">
    <property type="term" value="P:carbohydrate derivative metabolic process"/>
    <property type="evidence" value="ECO:0007669"/>
    <property type="project" value="InterPro"/>
</dbReference>
<dbReference type="GO" id="GO:0097367">
    <property type="term" value="F:carbohydrate derivative binding"/>
    <property type="evidence" value="ECO:0007669"/>
    <property type="project" value="InterPro"/>
</dbReference>
<dbReference type="OrthoDB" id="370421at2"/>
<dbReference type="GO" id="GO:0003677">
    <property type="term" value="F:DNA binding"/>
    <property type="evidence" value="ECO:0007669"/>
    <property type="project" value="UniProtKB-KW"/>
</dbReference>
<keyword evidence="7" id="KW-1185">Reference proteome</keyword>
<dbReference type="EMBL" id="CP023564">
    <property type="protein sequence ID" value="ATG54471.1"/>
    <property type="molecule type" value="Genomic_DNA"/>
</dbReference>
<dbReference type="CDD" id="cd05013">
    <property type="entry name" value="SIS_RpiR"/>
    <property type="match status" value="1"/>
</dbReference>
<gene>
    <name evidence="6" type="ORF">CFK41_06585</name>
</gene>
<dbReference type="InterPro" id="IPR047640">
    <property type="entry name" value="RpiR-like"/>
</dbReference>
<dbReference type="Pfam" id="PF01418">
    <property type="entry name" value="HTH_6"/>
    <property type="match status" value="1"/>
</dbReference>
<keyword evidence="1" id="KW-0805">Transcription regulation</keyword>
<dbReference type="InterPro" id="IPR000281">
    <property type="entry name" value="HTH_RpiR"/>
</dbReference>
<dbReference type="Gene3D" id="1.10.10.10">
    <property type="entry name" value="Winged helix-like DNA-binding domain superfamily/Winged helix DNA-binding domain"/>
    <property type="match status" value="1"/>
</dbReference>
<name>A0A291GW71_9MICO</name>
<dbReference type="PROSITE" id="PS51071">
    <property type="entry name" value="HTH_RPIR"/>
    <property type="match status" value="1"/>
</dbReference>
<dbReference type="PANTHER" id="PTHR30514:SF1">
    <property type="entry name" value="HTH-TYPE TRANSCRIPTIONAL REGULATOR HEXR-RELATED"/>
    <property type="match status" value="1"/>
</dbReference>
<dbReference type="Pfam" id="PF01380">
    <property type="entry name" value="SIS"/>
    <property type="match status" value="1"/>
</dbReference>
<accession>A0A291GW71</accession>
<dbReference type="SUPFAM" id="SSF53697">
    <property type="entry name" value="SIS domain"/>
    <property type="match status" value="1"/>
</dbReference>
<keyword evidence="2" id="KW-0238">DNA-binding</keyword>
<dbReference type="AlphaFoldDB" id="A0A291GW71"/>
<evidence type="ECO:0000313" key="6">
    <source>
        <dbReference type="EMBL" id="ATG54471.1"/>
    </source>
</evidence>
<dbReference type="InterPro" id="IPR046348">
    <property type="entry name" value="SIS_dom_sf"/>
</dbReference>
<dbReference type="InterPro" id="IPR001347">
    <property type="entry name" value="SIS_dom"/>
</dbReference>
<protein>
    <submittedName>
        <fullName evidence="6">RpiR family transcriptional regulator</fullName>
    </submittedName>
</protein>
<dbReference type="GO" id="GO:0003700">
    <property type="term" value="F:DNA-binding transcription factor activity"/>
    <property type="evidence" value="ECO:0007669"/>
    <property type="project" value="InterPro"/>
</dbReference>
<dbReference type="Proteomes" id="UP000217889">
    <property type="component" value="Chromosome"/>
</dbReference>
<dbReference type="RefSeq" id="WP_096798938.1">
    <property type="nucleotide sequence ID" value="NZ_CP023564.1"/>
</dbReference>